<evidence type="ECO:0000313" key="3">
    <source>
        <dbReference type="Proteomes" id="UP000054562"/>
    </source>
</evidence>
<dbReference type="Proteomes" id="UP000054562">
    <property type="component" value="Unassembled WGS sequence"/>
</dbReference>
<protein>
    <submittedName>
        <fullName evidence="2">Uncharacterized protein</fullName>
    </submittedName>
</protein>
<dbReference type="OrthoDB" id="364143at2759"/>
<sequence length="871" mass="106596">MTFYKKGYRKLFIHFNNNVIIKHNFSTLDINRGSLKKKQTKEKFEEVWKNIIRKKYIKKIVDIFEIEEEKKKKKKKDYYVNVDLYDKHKKCNNHNKYRKIDENVKGIHLVDGSKKNIQNDEYTCDDNQIVDPPRTCYFVVGSEGVGKKFIIEKAKEIFVNSPHNVQYGDCHNSEMKKNKKKKKNIFFEYDFKEMNDIINFSMKIYTLEYCLRYTLLKELNDDIIHNYINLKDIYDNMIYKDNINKSYNMLSRWRDFFIHIYENPQLYDYFNEKDLKEINNYQIMIKENKYNYETWYAFLEILLKKLKVKAFCNYFNHFSAYLYFFKMLGDYEEYDYYKKNTNNILINYTNGKFIYTYFLYILGNLQHIYNYNFFFLFYNFHLFLLSTQPIKDFNFFVNFLKQNIYSHTYRFPMVIHAIKNLEIMKSIFMYNNIIIKWIRDKHVVNQTKSKHIEKAQHNDLYLKKIQCNPNIKNINNKNKNNSNNNMCFSKDIQYTVPERINNNMNISSFHNLDDNKYAESQQNFEESTFNMNNIIKNKTDKKKENIETYYYYKKYQETLSNKQLKDMHINTYNTSEEYELIINNIIEIDDFSYDMIKSILIPHFTNNQDICNYIYKYIGGNIKLIKTICKSLYELNQQFDECEIIKQIENARKENITYDMDEEEEDILNSPKKTIEQIITYKKNEKEKLFLKDLCEQVLHNFILNFEQKIIQFFSLPNIEKMKINQYDKEANDKYNNNNDDDDDKIKQTNDNKSNHEHHIQNNKPLNFIQFYFTIFETIRYFLKKQKVFCYNIINLNNPILLGLIDVNIIHYNYQDKYLELTNKFYHILLLNYIELKYKQYPFKLRVQYNVNYMLNYKIIEHEYKLLECKN</sequence>
<reference evidence="3" key="2">
    <citation type="submission" date="2015-07" db="EMBL/GenBank/DDBJ databases">
        <title>The genome sequence of Plasmodium falciparum IGH-CR14.</title>
        <authorList>
            <consortium name="The Broad Institute Genome Sequencing Platform"/>
            <person name="Volkman S.K."/>
            <person name="Neafsey D.E."/>
            <person name="Dash A.P."/>
            <person name="Chitnis C.E."/>
            <person name="Hartl D.L."/>
            <person name="Young S.K."/>
            <person name="Kodira C.D."/>
            <person name="Zeng Q."/>
            <person name="Koehrsen M."/>
            <person name="Godfrey P."/>
            <person name="Alvarado L."/>
            <person name="Berlin A."/>
            <person name="Borenstein D."/>
            <person name="Chen Z."/>
            <person name="Engels R."/>
            <person name="Freedman E."/>
            <person name="Gellesch M."/>
            <person name="Goldberg J."/>
            <person name="Griggs A."/>
            <person name="Gujja S."/>
            <person name="Heiman D."/>
            <person name="Hepburn T."/>
            <person name="Howarth C."/>
            <person name="Jen D."/>
            <person name="Larson L."/>
            <person name="Lewis B."/>
            <person name="Mehta T."/>
            <person name="Park D."/>
            <person name="Pearson M."/>
            <person name="Roberts A."/>
            <person name="Saif S."/>
            <person name="Shea T."/>
            <person name="Shenoy N."/>
            <person name="Sisk P."/>
            <person name="Stolte C."/>
            <person name="Sykes S."/>
            <person name="Walk T."/>
            <person name="White J."/>
            <person name="Yandava C."/>
            <person name="Wirth D.F."/>
            <person name="Nusbaum C."/>
            <person name="Birren B."/>
        </authorList>
    </citation>
    <scope>NUCLEOTIDE SEQUENCE [LARGE SCALE GENOMIC DNA]</scope>
    <source>
        <strain evidence="3">IGH-CR14</strain>
    </source>
</reference>
<gene>
    <name evidence="2" type="ORF">PFMG_03758</name>
</gene>
<accession>A0A0L1IDL7</accession>
<name>A0A0L1IDL7_PLAFA</name>
<feature type="compositionally biased region" description="Basic and acidic residues" evidence="1">
    <location>
        <begin position="744"/>
        <end position="759"/>
    </location>
</feature>
<evidence type="ECO:0000313" key="2">
    <source>
        <dbReference type="EMBL" id="KNG77719.1"/>
    </source>
</evidence>
<proteinExistence type="predicted"/>
<dbReference type="EMBL" id="GG665368">
    <property type="protein sequence ID" value="KNG77719.1"/>
    <property type="molecule type" value="Genomic_DNA"/>
</dbReference>
<reference evidence="3" key="1">
    <citation type="submission" date="2015-07" db="EMBL/GenBank/DDBJ databases">
        <title>Annotation of Plasmodium falciparum IGH-CR14.</title>
        <authorList>
            <consortium name="The Broad Institute Genome Sequencing Platform"/>
            <person name="Volkman S.K."/>
            <person name="Neafsey D.E."/>
            <person name="Dash A.P."/>
            <person name="Chitnis C.E."/>
            <person name="Hartl D.L."/>
            <person name="Young S.K."/>
            <person name="Zeng Q."/>
            <person name="Koehrsen M."/>
            <person name="Alvarado L."/>
            <person name="Berlin A."/>
            <person name="Borenstein D."/>
            <person name="Chapman S.B."/>
            <person name="Chen Z."/>
            <person name="Engels R."/>
            <person name="Freedman E."/>
            <person name="Gellesch M."/>
            <person name="Goldberg J."/>
            <person name="Griggs A."/>
            <person name="Gujja S."/>
            <person name="Heilman E.R."/>
            <person name="Heiman D.I."/>
            <person name="Howarth C."/>
            <person name="Jen D."/>
            <person name="Larson L."/>
            <person name="Mehta T."/>
            <person name="Neiman D."/>
            <person name="Park D."/>
            <person name="Pearson M."/>
            <person name="Roberts A."/>
            <person name="Saif S."/>
            <person name="Shea T."/>
            <person name="Shenoy N."/>
            <person name="Sisk P."/>
            <person name="Stolte C."/>
            <person name="Sykes S."/>
            <person name="Walk T."/>
            <person name="White J."/>
            <person name="Yandava C."/>
            <person name="Haas B."/>
            <person name="Henn M.R."/>
            <person name="Nusbaum C."/>
            <person name="Birren B."/>
        </authorList>
    </citation>
    <scope>NUCLEOTIDE SEQUENCE [LARGE SCALE GENOMIC DNA]</scope>
    <source>
        <strain evidence="3">IGH-CR14</strain>
    </source>
</reference>
<dbReference type="AlphaFoldDB" id="A0A0L1IDL7"/>
<feature type="region of interest" description="Disordered" evidence="1">
    <location>
        <begin position="731"/>
        <end position="759"/>
    </location>
</feature>
<evidence type="ECO:0000256" key="1">
    <source>
        <dbReference type="SAM" id="MobiDB-lite"/>
    </source>
</evidence>
<organism evidence="2 3">
    <name type="scientific">Plasmodium falciparum IGH-CR14</name>
    <dbReference type="NCBI Taxonomy" id="580059"/>
    <lineage>
        <taxon>Eukaryota</taxon>
        <taxon>Sar</taxon>
        <taxon>Alveolata</taxon>
        <taxon>Apicomplexa</taxon>
        <taxon>Aconoidasida</taxon>
        <taxon>Haemosporida</taxon>
        <taxon>Plasmodiidae</taxon>
        <taxon>Plasmodium</taxon>
        <taxon>Plasmodium (Laverania)</taxon>
    </lineage>
</organism>